<evidence type="ECO:0000256" key="6">
    <source>
        <dbReference type="SAM" id="Phobius"/>
    </source>
</evidence>
<feature type="transmembrane region" description="Helical" evidence="6">
    <location>
        <begin position="48"/>
        <end position="68"/>
    </location>
</feature>
<keyword evidence="4 6" id="KW-1133">Transmembrane helix</keyword>
<evidence type="ECO:0000256" key="1">
    <source>
        <dbReference type="ARBA" id="ARBA00004141"/>
    </source>
</evidence>
<organism evidence="7 8">
    <name type="scientific">Thomasclavelia spiroformis</name>
    <dbReference type="NCBI Taxonomy" id="29348"/>
    <lineage>
        <taxon>Bacteria</taxon>
        <taxon>Bacillati</taxon>
        <taxon>Bacillota</taxon>
        <taxon>Erysipelotrichia</taxon>
        <taxon>Erysipelotrichales</taxon>
        <taxon>Coprobacillaceae</taxon>
        <taxon>Thomasclavelia</taxon>
    </lineage>
</organism>
<evidence type="ECO:0000256" key="3">
    <source>
        <dbReference type="ARBA" id="ARBA00022692"/>
    </source>
</evidence>
<name>A0A943EQ48_9FIRM</name>
<comment type="caution">
    <text evidence="7">The sequence shown here is derived from an EMBL/GenBank/DDBJ whole genome shotgun (WGS) entry which is preliminary data.</text>
</comment>
<dbReference type="PIRSF" id="PIRSF005859">
    <property type="entry name" value="PBR"/>
    <property type="match status" value="1"/>
</dbReference>
<evidence type="ECO:0000313" key="7">
    <source>
        <dbReference type="EMBL" id="MBS5588557.1"/>
    </source>
</evidence>
<feature type="transmembrane region" description="Helical" evidence="6">
    <location>
        <begin position="132"/>
        <end position="154"/>
    </location>
</feature>
<feature type="transmembrane region" description="Helical" evidence="6">
    <location>
        <begin position="80"/>
        <end position="97"/>
    </location>
</feature>
<dbReference type="GO" id="GO:0016020">
    <property type="term" value="C:membrane"/>
    <property type="evidence" value="ECO:0007669"/>
    <property type="project" value="UniProtKB-SubCell"/>
</dbReference>
<gene>
    <name evidence="7" type="ORF">KHX14_07025</name>
</gene>
<protein>
    <submittedName>
        <fullName evidence="7">Tryptophan-rich sensory protein</fullName>
    </submittedName>
</protein>
<dbReference type="FunFam" id="1.20.1260.100:FF:000001">
    <property type="entry name" value="translocator protein 2"/>
    <property type="match status" value="1"/>
</dbReference>
<evidence type="ECO:0000256" key="5">
    <source>
        <dbReference type="ARBA" id="ARBA00023136"/>
    </source>
</evidence>
<dbReference type="AlphaFoldDB" id="A0A943EQ48"/>
<reference evidence="7" key="1">
    <citation type="submission" date="2021-02" db="EMBL/GenBank/DDBJ databases">
        <title>Infant gut strain persistence is associated with maternal origin, phylogeny, and functional potential including surface adhesion and iron acquisition.</title>
        <authorList>
            <person name="Lou Y.C."/>
        </authorList>
    </citation>
    <scope>NUCLEOTIDE SEQUENCE</scope>
    <source>
        <strain evidence="7">L3_108_000G1_dasL3_108_000G1_metabat.metabat.11</strain>
    </source>
</reference>
<comment type="similarity">
    <text evidence="2">Belongs to the TspO/BZRP family.</text>
</comment>
<evidence type="ECO:0000313" key="8">
    <source>
        <dbReference type="Proteomes" id="UP000751224"/>
    </source>
</evidence>
<dbReference type="Proteomes" id="UP000751224">
    <property type="component" value="Unassembled WGS sequence"/>
</dbReference>
<proteinExistence type="inferred from homology"/>
<dbReference type="CDD" id="cd15904">
    <property type="entry name" value="TSPO_MBR"/>
    <property type="match status" value="1"/>
</dbReference>
<dbReference type="PANTHER" id="PTHR10057:SF0">
    <property type="entry name" value="TRANSLOCATOR PROTEIN"/>
    <property type="match status" value="1"/>
</dbReference>
<accession>A0A943EQ48</accession>
<dbReference type="GO" id="GO:0033013">
    <property type="term" value="P:tetrapyrrole metabolic process"/>
    <property type="evidence" value="ECO:0007669"/>
    <property type="project" value="UniProtKB-ARBA"/>
</dbReference>
<dbReference type="InterPro" id="IPR038330">
    <property type="entry name" value="TspO/MBR-related_sf"/>
</dbReference>
<keyword evidence="5 6" id="KW-0472">Membrane</keyword>
<feature type="transmembrane region" description="Helical" evidence="6">
    <location>
        <begin position="7"/>
        <end position="28"/>
    </location>
</feature>
<evidence type="ECO:0000256" key="2">
    <source>
        <dbReference type="ARBA" id="ARBA00007524"/>
    </source>
</evidence>
<dbReference type="PANTHER" id="PTHR10057">
    <property type="entry name" value="PERIPHERAL-TYPE BENZODIAZEPINE RECEPTOR"/>
    <property type="match status" value="1"/>
</dbReference>
<keyword evidence="3 6" id="KW-0812">Transmembrane</keyword>
<dbReference type="Gene3D" id="1.20.1260.100">
    <property type="entry name" value="TspO/MBR protein"/>
    <property type="match status" value="1"/>
</dbReference>
<dbReference type="EMBL" id="JAGZCC010000037">
    <property type="protein sequence ID" value="MBS5588557.1"/>
    <property type="molecule type" value="Genomic_DNA"/>
</dbReference>
<sequence>MILMKKYKYIVLNITISLGIGVLSSLLTMNSMDLYNKINTPKIAPSSIVFPIVWTLLYILIGLASYLIHRENNNNKESALILYYFLLILNISWPIVFFNYQNFLLALAILLALNISTIFLIYLFYKIKHISTYLLLPYFIWNIYILYLNFWIFLHN</sequence>
<dbReference type="Pfam" id="PF03073">
    <property type="entry name" value="TspO_MBR"/>
    <property type="match status" value="1"/>
</dbReference>
<dbReference type="InterPro" id="IPR004307">
    <property type="entry name" value="TspO_MBR"/>
</dbReference>
<evidence type="ECO:0000256" key="4">
    <source>
        <dbReference type="ARBA" id="ARBA00022989"/>
    </source>
</evidence>
<comment type="subcellular location">
    <subcellularLocation>
        <location evidence="1">Membrane</location>
        <topology evidence="1">Multi-pass membrane protein</topology>
    </subcellularLocation>
</comment>
<feature type="transmembrane region" description="Helical" evidence="6">
    <location>
        <begin position="103"/>
        <end position="125"/>
    </location>
</feature>